<dbReference type="EMBL" id="BAAAND010000008">
    <property type="protein sequence ID" value="GAA1601508.1"/>
    <property type="molecule type" value="Genomic_DNA"/>
</dbReference>
<dbReference type="InterPro" id="IPR050832">
    <property type="entry name" value="Bact_Acetyltransf"/>
</dbReference>
<proteinExistence type="predicted"/>
<keyword evidence="5" id="KW-1185">Reference proteome</keyword>
<dbReference type="CDD" id="cd04301">
    <property type="entry name" value="NAT_SF"/>
    <property type="match status" value="1"/>
</dbReference>
<dbReference type="InterPro" id="IPR000182">
    <property type="entry name" value="GNAT_dom"/>
</dbReference>
<evidence type="ECO:0000256" key="2">
    <source>
        <dbReference type="ARBA" id="ARBA00023315"/>
    </source>
</evidence>
<dbReference type="InterPro" id="IPR016181">
    <property type="entry name" value="Acyl_CoA_acyltransferase"/>
</dbReference>
<evidence type="ECO:0000313" key="5">
    <source>
        <dbReference type="Proteomes" id="UP001500190"/>
    </source>
</evidence>
<evidence type="ECO:0000313" key="4">
    <source>
        <dbReference type="EMBL" id="GAA1601508.1"/>
    </source>
</evidence>
<dbReference type="Gene3D" id="3.40.630.30">
    <property type="match status" value="1"/>
</dbReference>
<dbReference type="PROSITE" id="PS51186">
    <property type="entry name" value="GNAT"/>
    <property type="match status" value="1"/>
</dbReference>
<reference evidence="4 5" key="1">
    <citation type="journal article" date="2019" name="Int. J. Syst. Evol. Microbiol.">
        <title>The Global Catalogue of Microorganisms (GCM) 10K type strain sequencing project: providing services to taxonomists for standard genome sequencing and annotation.</title>
        <authorList>
            <consortium name="The Broad Institute Genomics Platform"/>
            <consortium name="The Broad Institute Genome Sequencing Center for Infectious Disease"/>
            <person name="Wu L."/>
            <person name="Ma J."/>
        </authorList>
    </citation>
    <scope>NUCLEOTIDE SEQUENCE [LARGE SCALE GENOMIC DNA]</scope>
    <source>
        <strain evidence="4 5">JCM 14304</strain>
    </source>
</reference>
<dbReference type="PANTHER" id="PTHR43877">
    <property type="entry name" value="AMINOALKYLPHOSPHONATE N-ACETYLTRANSFERASE-RELATED-RELATED"/>
    <property type="match status" value="1"/>
</dbReference>
<dbReference type="RefSeq" id="WP_344196773.1">
    <property type="nucleotide sequence ID" value="NZ_BAAAND010000008.1"/>
</dbReference>
<protein>
    <recommendedName>
        <fullName evidence="3">N-acetyltransferase domain-containing protein</fullName>
    </recommendedName>
</protein>
<keyword evidence="1" id="KW-0808">Transferase</keyword>
<dbReference type="SUPFAM" id="SSF55729">
    <property type="entry name" value="Acyl-CoA N-acyltransferases (Nat)"/>
    <property type="match status" value="1"/>
</dbReference>
<gene>
    <name evidence="4" type="ORF">GCM10009742_57080</name>
</gene>
<keyword evidence="2" id="KW-0012">Acyltransferase</keyword>
<name>A0ABN2EAH2_9ACTN</name>
<evidence type="ECO:0000259" key="3">
    <source>
        <dbReference type="PROSITE" id="PS51186"/>
    </source>
</evidence>
<accession>A0ABN2EAH2</accession>
<dbReference type="Pfam" id="PF00583">
    <property type="entry name" value="Acetyltransf_1"/>
    <property type="match status" value="1"/>
</dbReference>
<dbReference type="Proteomes" id="UP001500190">
    <property type="component" value="Unassembled WGS sequence"/>
</dbReference>
<feature type="domain" description="N-acetyltransferase" evidence="3">
    <location>
        <begin position="17"/>
        <end position="178"/>
    </location>
</feature>
<evidence type="ECO:0000256" key="1">
    <source>
        <dbReference type="ARBA" id="ARBA00022679"/>
    </source>
</evidence>
<organism evidence="4 5">
    <name type="scientific">Kribbella karoonensis</name>
    <dbReference type="NCBI Taxonomy" id="324851"/>
    <lineage>
        <taxon>Bacteria</taxon>
        <taxon>Bacillati</taxon>
        <taxon>Actinomycetota</taxon>
        <taxon>Actinomycetes</taxon>
        <taxon>Propionibacteriales</taxon>
        <taxon>Kribbellaceae</taxon>
        <taxon>Kribbella</taxon>
    </lineage>
</organism>
<sequence>MTAPSADHPEPAPGGRISARRAVAADAEAVGEIHAASWGAAYAPLFPAEVAREGIASRLTRWHQRLADGNGLVMLGLLGDRPLAMSWTLPSETRPGYAEIYSFYTHPDGWGSGVSAALMDATLQQLDTDRVHLWTLRDTPQSRRFYAKCGFTETGATQTRDFGDGNPLPQVEYVLRRERGT</sequence>
<comment type="caution">
    <text evidence="4">The sequence shown here is derived from an EMBL/GenBank/DDBJ whole genome shotgun (WGS) entry which is preliminary data.</text>
</comment>